<dbReference type="AlphaFoldDB" id="A0A2P6Q360"/>
<dbReference type="FunFam" id="1.10.510.10:FF:001019">
    <property type="entry name" value="G-type lectin S-receptor-like serine/threonine-protein kinase B120"/>
    <property type="match status" value="1"/>
</dbReference>
<gene>
    <name evidence="7" type="ORF">RchiOBHm_Chr5g0005081</name>
</gene>
<keyword evidence="4" id="KW-0418">Kinase</keyword>
<evidence type="ECO:0000313" key="7">
    <source>
        <dbReference type="EMBL" id="PRQ28631.1"/>
    </source>
</evidence>
<dbReference type="Proteomes" id="UP000238479">
    <property type="component" value="Chromosome 5"/>
</dbReference>
<evidence type="ECO:0000256" key="2">
    <source>
        <dbReference type="ARBA" id="ARBA00022679"/>
    </source>
</evidence>
<keyword evidence="5" id="KW-0067">ATP-binding</keyword>
<protein>
    <recommendedName>
        <fullName evidence="6">Protein kinase domain-containing protein</fullName>
    </recommendedName>
</protein>
<dbReference type="PROSITE" id="PS50011">
    <property type="entry name" value="PROTEIN_KINASE_DOM"/>
    <property type="match status" value="1"/>
</dbReference>
<evidence type="ECO:0000256" key="3">
    <source>
        <dbReference type="ARBA" id="ARBA00022741"/>
    </source>
</evidence>
<keyword evidence="3" id="KW-0547">Nucleotide-binding</keyword>
<dbReference type="PANTHER" id="PTHR27002:SF839">
    <property type="entry name" value="NON-SPECIFIC SERINE_THREONINE PROTEIN KINASE"/>
    <property type="match status" value="1"/>
</dbReference>
<dbReference type="OMA" id="MGANTCH"/>
<evidence type="ECO:0000256" key="1">
    <source>
        <dbReference type="ARBA" id="ARBA00022527"/>
    </source>
</evidence>
<dbReference type="Pfam" id="PF07714">
    <property type="entry name" value="PK_Tyr_Ser-Thr"/>
    <property type="match status" value="1"/>
</dbReference>
<feature type="domain" description="Protein kinase" evidence="6">
    <location>
        <begin position="1"/>
        <end position="152"/>
    </location>
</feature>
<dbReference type="InterPro" id="IPR011009">
    <property type="entry name" value="Kinase-like_dom_sf"/>
</dbReference>
<dbReference type="GO" id="GO:0005886">
    <property type="term" value="C:plasma membrane"/>
    <property type="evidence" value="ECO:0007669"/>
    <property type="project" value="TreeGrafter"/>
</dbReference>
<dbReference type="InterPro" id="IPR001245">
    <property type="entry name" value="Ser-Thr/Tyr_kinase_cat_dom"/>
</dbReference>
<dbReference type="InterPro" id="IPR008271">
    <property type="entry name" value="Ser/Thr_kinase_AS"/>
</dbReference>
<dbReference type="SUPFAM" id="SSF56112">
    <property type="entry name" value="Protein kinase-like (PK-like)"/>
    <property type="match status" value="1"/>
</dbReference>
<proteinExistence type="predicted"/>
<keyword evidence="1" id="KW-0723">Serine/threonine-protein kinase</keyword>
<dbReference type="Gene3D" id="1.10.510.10">
    <property type="entry name" value="Transferase(Phosphotransferase) domain 1"/>
    <property type="match status" value="1"/>
</dbReference>
<keyword evidence="8" id="KW-1185">Reference proteome</keyword>
<dbReference type="EMBL" id="PDCK01000043">
    <property type="protein sequence ID" value="PRQ28631.1"/>
    <property type="molecule type" value="Genomic_DNA"/>
</dbReference>
<evidence type="ECO:0000256" key="4">
    <source>
        <dbReference type="ARBA" id="ARBA00022777"/>
    </source>
</evidence>
<organism evidence="7 8">
    <name type="scientific">Rosa chinensis</name>
    <name type="common">China rose</name>
    <dbReference type="NCBI Taxonomy" id="74649"/>
    <lineage>
        <taxon>Eukaryota</taxon>
        <taxon>Viridiplantae</taxon>
        <taxon>Streptophyta</taxon>
        <taxon>Embryophyta</taxon>
        <taxon>Tracheophyta</taxon>
        <taxon>Spermatophyta</taxon>
        <taxon>Magnoliopsida</taxon>
        <taxon>eudicotyledons</taxon>
        <taxon>Gunneridae</taxon>
        <taxon>Pentapetalae</taxon>
        <taxon>rosids</taxon>
        <taxon>fabids</taxon>
        <taxon>Rosales</taxon>
        <taxon>Rosaceae</taxon>
        <taxon>Rosoideae</taxon>
        <taxon>Rosoideae incertae sedis</taxon>
        <taxon>Rosa</taxon>
    </lineage>
</organism>
<comment type="caution">
    <text evidence="7">The sequence shown here is derived from an EMBL/GenBank/DDBJ whole genome shotgun (WGS) entry which is preliminary data.</text>
</comment>
<sequence length="152" mass="17650">MLILEYMPYSNLDSFLFDHRRSTSLDWNERLETINGIARRLLYLHQDSRLWIIHRDLKTSNVLLDAEMNPKISYFGMARIFHGDQPLEKTNRVVGTYGYMSPEYVVFGIFFTKSDVFSFGIILLEILSGKKSSGLQEDHSMNLIGYVSNEPC</sequence>
<dbReference type="STRING" id="74649.A0A2P6Q360"/>
<evidence type="ECO:0000313" key="8">
    <source>
        <dbReference type="Proteomes" id="UP000238479"/>
    </source>
</evidence>
<dbReference type="PROSITE" id="PS00108">
    <property type="entry name" value="PROTEIN_KINASE_ST"/>
    <property type="match status" value="1"/>
</dbReference>
<dbReference type="GO" id="GO:0004674">
    <property type="term" value="F:protein serine/threonine kinase activity"/>
    <property type="evidence" value="ECO:0007669"/>
    <property type="project" value="UniProtKB-KW"/>
</dbReference>
<accession>A0A2P6Q360</accession>
<name>A0A2P6Q360_ROSCH</name>
<evidence type="ECO:0000259" key="6">
    <source>
        <dbReference type="PROSITE" id="PS50011"/>
    </source>
</evidence>
<dbReference type="GO" id="GO:0005524">
    <property type="term" value="F:ATP binding"/>
    <property type="evidence" value="ECO:0007669"/>
    <property type="project" value="UniProtKB-KW"/>
</dbReference>
<evidence type="ECO:0000256" key="5">
    <source>
        <dbReference type="ARBA" id="ARBA00022840"/>
    </source>
</evidence>
<dbReference type="Gramene" id="PRQ28631">
    <property type="protein sequence ID" value="PRQ28631"/>
    <property type="gene ID" value="RchiOBHm_Chr5g0005081"/>
</dbReference>
<keyword evidence="2 7" id="KW-0808">Transferase</keyword>
<dbReference type="InterPro" id="IPR000719">
    <property type="entry name" value="Prot_kinase_dom"/>
</dbReference>
<dbReference type="SMART" id="SM00220">
    <property type="entry name" value="S_TKc"/>
    <property type="match status" value="1"/>
</dbReference>
<reference evidence="7 8" key="1">
    <citation type="journal article" date="2018" name="Nat. Genet.">
        <title>The Rosa genome provides new insights in the design of modern roses.</title>
        <authorList>
            <person name="Bendahmane M."/>
        </authorList>
    </citation>
    <scope>NUCLEOTIDE SEQUENCE [LARGE SCALE GENOMIC DNA]</scope>
    <source>
        <strain evidence="8">cv. Old Blush</strain>
    </source>
</reference>
<dbReference type="PANTHER" id="PTHR27002">
    <property type="entry name" value="RECEPTOR-LIKE SERINE/THREONINE-PROTEIN KINASE SD1-8"/>
    <property type="match status" value="1"/>
</dbReference>